<dbReference type="EMBL" id="WIND01000002">
    <property type="protein sequence ID" value="MSU88881.1"/>
    <property type="molecule type" value="Genomic_DNA"/>
</dbReference>
<dbReference type="RefSeq" id="WP_154445311.1">
    <property type="nucleotide sequence ID" value="NZ_WIND01000002.1"/>
</dbReference>
<evidence type="ECO:0000256" key="1">
    <source>
        <dbReference type="SAM" id="MobiDB-lite"/>
    </source>
</evidence>
<keyword evidence="3" id="KW-1185">Reference proteome</keyword>
<evidence type="ECO:0000313" key="3">
    <source>
        <dbReference type="Proteomes" id="UP000474957"/>
    </source>
</evidence>
<feature type="compositionally biased region" description="Polar residues" evidence="1">
    <location>
        <begin position="127"/>
        <end position="142"/>
    </location>
</feature>
<comment type="caution">
    <text evidence="2">The sequence shown here is derived from an EMBL/GenBank/DDBJ whole genome shotgun (WGS) entry which is preliminary data.</text>
</comment>
<dbReference type="Pfam" id="PF12277">
    <property type="entry name" value="DUF3618"/>
    <property type="match status" value="1"/>
</dbReference>
<feature type="compositionally biased region" description="Basic and acidic residues" evidence="1">
    <location>
        <begin position="336"/>
        <end position="349"/>
    </location>
</feature>
<feature type="region of interest" description="Disordered" evidence="1">
    <location>
        <begin position="99"/>
        <end position="166"/>
    </location>
</feature>
<dbReference type="AlphaFoldDB" id="A0A6L5YX22"/>
<dbReference type="InterPro" id="IPR022062">
    <property type="entry name" value="DUF3618"/>
</dbReference>
<accession>A0A6L5YX22</accession>
<protein>
    <submittedName>
        <fullName evidence="2">DUF3618 domain-containing protein</fullName>
    </submittedName>
</protein>
<feature type="compositionally biased region" description="Basic and acidic residues" evidence="1">
    <location>
        <begin position="357"/>
        <end position="387"/>
    </location>
</feature>
<organism evidence="2 3">
    <name type="scientific">Halovulum marinum</name>
    <dbReference type="NCBI Taxonomy" id="2662447"/>
    <lineage>
        <taxon>Bacteria</taxon>
        <taxon>Pseudomonadati</taxon>
        <taxon>Pseudomonadota</taxon>
        <taxon>Alphaproteobacteria</taxon>
        <taxon>Rhodobacterales</taxon>
        <taxon>Paracoccaceae</taxon>
        <taxon>Halovulum</taxon>
    </lineage>
</organism>
<sequence>MATDTRSASEIERDIEQERAQFRDTAQQLQDRFSPDRLLGDLGRELRDYGSDYGRSVARVVRDNPVGLALTGIGLAWLAFGGRAGGADHSRGGGGVYGRSAAGHGRRADPMLLDDEDYAGGYDPNSYGPNSYGTDSADSSFPSWAREDDHYSDPWAGGDAGGQGALGRAGDVAGDVAGRAPDGAAGWADSAGSAAGGAYASAREHANRLRQGAQETGADFQARISRLRARLAEGTEDLSDSARERVIAARARAVEARDKARRAASQGGAAATEFFRDQPLVAGALALAAGAALGSALPRSRTEDRWMGAYSDSLFDEAESIYREERAKLERVAEAAGEEAKDIADEAGKALKQSAEAAREKAGEAADRIGEAAKDEADRQDLGRPHH</sequence>
<evidence type="ECO:0000313" key="2">
    <source>
        <dbReference type="EMBL" id="MSU88881.1"/>
    </source>
</evidence>
<gene>
    <name evidence="2" type="ORF">GE300_04490</name>
</gene>
<dbReference type="Proteomes" id="UP000474957">
    <property type="component" value="Unassembled WGS sequence"/>
</dbReference>
<reference evidence="2 3" key="1">
    <citation type="submission" date="2019-10" db="EMBL/GenBank/DDBJ databases">
        <title>Cognatihalovulum marinum gen. nov. sp. nov., a new member of the family Rhodobacteraceae isolated from deep seawater of the Northwest Indian Ocean.</title>
        <authorList>
            <person name="Ruan C."/>
            <person name="Wang J."/>
            <person name="Zheng X."/>
            <person name="Song L."/>
            <person name="Zhu Y."/>
            <person name="Huang Y."/>
            <person name="Lu Z."/>
            <person name="Du W."/>
            <person name="Huang L."/>
            <person name="Dai X."/>
        </authorList>
    </citation>
    <scope>NUCLEOTIDE SEQUENCE [LARGE SCALE GENOMIC DNA]</scope>
    <source>
        <strain evidence="2 3">2CG4</strain>
    </source>
</reference>
<feature type="region of interest" description="Disordered" evidence="1">
    <location>
        <begin position="336"/>
        <end position="387"/>
    </location>
</feature>
<name>A0A6L5YX22_9RHOB</name>
<proteinExistence type="predicted"/>